<dbReference type="EMBL" id="APAU02000047">
    <property type="protein sequence ID" value="EUB59279.1"/>
    <property type="molecule type" value="Genomic_DNA"/>
</dbReference>
<accession>W6V006</accession>
<protein>
    <submittedName>
        <fullName evidence="2">Uncharacterized protein</fullName>
    </submittedName>
</protein>
<proteinExistence type="predicted"/>
<feature type="signal peptide" evidence="1">
    <location>
        <begin position="1"/>
        <end position="25"/>
    </location>
</feature>
<keyword evidence="1" id="KW-0732">Signal</keyword>
<sequence length="165" mass="17646">MKGPAGECVASSVHMTLLCCLCTDGDYGCQVVWPLKRPSSWVARCLAGGRGGEDMSAPRWDKSFVSPVGGCMYAYACASCAEGPDRVQRRVHTALSEALKVTTTSIKDGLEGVTVSALEAVPPSGPTKAELQVSTQQNRRVNQMDTLRQTPHKQDLMVGLKCADD</sequence>
<name>W6V006_ECHGR</name>
<dbReference type="GeneID" id="36341595"/>
<dbReference type="CTD" id="36341595"/>
<organism evidence="2 3">
    <name type="scientific">Echinococcus granulosus</name>
    <name type="common">Hydatid tapeworm</name>
    <dbReference type="NCBI Taxonomy" id="6210"/>
    <lineage>
        <taxon>Eukaryota</taxon>
        <taxon>Metazoa</taxon>
        <taxon>Spiralia</taxon>
        <taxon>Lophotrochozoa</taxon>
        <taxon>Platyhelminthes</taxon>
        <taxon>Cestoda</taxon>
        <taxon>Eucestoda</taxon>
        <taxon>Cyclophyllidea</taxon>
        <taxon>Taeniidae</taxon>
        <taxon>Echinococcus</taxon>
        <taxon>Echinococcus granulosus group</taxon>
    </lineage>
</organism>
<evidence type="ECO:0000313" key="2">
    <source>
        <dbReference type="EMBL" id="EUB59279.1"/>
    </source>
</evidence>
<dbReference type="Proteomes" id="UP000019149">
    <property type="component" value="Unassembled WGS sequence"/>
</dbReference>
<evidence type="ECO:0000313" key="3">
    <source>
        <dbReference type="Proteomes" id="UP000019149"/>
    </source>
</evidence>
<keyword evidence="3" id="KW-1185">Reference proteome</keyword>
<feature type="chain" id="PRO_5004885540" evidence="1">
    <location>
        <begin position="26"/>
        <end position="165"/>
    </location>
</feature>
<evidence type="ECO:0000256" key="1">
    <source>
        <dbReference type="SAM" id="SignalP"/>
    </source>
</evidence>
<dbReference type="KEGG" id="egl:EGR_05880"/>
<comment type="caution">
    <text evidence="2">The sequence shown here is derived from an EMBL/GenBank/DDBJ whole genome shotgun (WGS) entry which is preliminary data.</text>
</comment>
<reference evidence="2 3" key="1">
    <citation type="journal article" date="2013" name="Nat. Genet.">
        <title>The genome of the hydatid tapeworm Echinococcus granulosus.</title>
        <authorList>
            <person name="Zheng H."/>
            <person name="Zhang W."/>
            <person name="Zhang L."/>
            <person name="Zhang Z."/>
            <person name="Li J."/>
            <person name="Lu G."/>
            <person name="Zhu Y."/>
            <person name="Wang Y."/>
            <person name="Huang Y."/>
            <person name="Liu J."/>
            <person name="Kang H."/>
            <person name="Chen J."/>
            <person name="Wang L."/>
            <person name="Chen A."/>
            <person name="Yu S."/>
            <person name="Gao Z."/>
            <person name="Jin L."/>
            <person name="Gu W."/>
            <person name="Wang Z."/>
            <person name="Zhao L."/>
            <person name="Shi B."/>
            <person name="Wen H."/>
            <person name="Lin R."/>
            <person name="Jones M.K."/>
            <person name="Brejova B."/>
            <person name="Vinar T."/>
            <person name="Zhao G."/>
            <person name="McManus D.P."/>
            <person name="Chen Z."/>
            <person name="Zhou Y."/>
            <person name="Wang S."/>
        </authorList>
    </citation>
    <scope>NUCLEOTIDE SEQUENCE [LARGE SCALE GENOMIC DNA]</scope>
</reference>
<dbReference type="AlphaFoldDB" id="W6V006"/>
<gene>
    <name evidence="2" type="ORF">EGR_05880</name>
</gene>
<dbReference type="RefSeq" id="XP_024350475.1">
    <property type="nucleotide sequence ID" value="XM_024495129.1"/>
</dbReference>